<protein>
    <recommendedName>
        <fullName evidence="2">GerMN domain-containing protein</fullName>
    </recommendedName>
</protein>
<organism evidence="3 4">
    <name type="scientific">Facklamia hominis</name>
    <dbReference type="NCBI Taxonomy" id="178214"/>
    <lineage>
        <taxon>Bacteria</taxon>
        <taxon>Bacillati</taxon>
        <taxon>Bacillota</taxon>
        <taxon>Bacilli</taxon>
        <taxon>Lactobacillales</taxon>
        <taxon>Aerococcaceae</taxon>
        <taxon>Facklamia</taxon>
    </lineage>
</organism>
<dbReference type="PROSITE" id="PS51257">
    <property type="entry name" value="PROKAR_LIPOPROTEIN"/>
    <property type="match status" value="1"/>
</dbReference>
<proteinExistence type="predicted"/>
<feature type="signal peptide" evidence="1">
    <location>
        <begin position="1"/>
        <end position="20"/>
    </location>
</feature>
<evidence type="ECO:0000313" key="3">
    <source>
        <dbReference type="EMBL" id="MDK7187391.1"/>
    </source>
</evidence>
<dbReference type="AlphaFoldDB" id="A0AAJ1Q6E3"/>
<dbReference type="EMBL" id="JASOOE010000008">
    <property type="protein sequence ID" value="MDK7187391.1"/>
    <property type="molecule type" value="Genomic_DNA"/>
</dbReference>
<name>A0AAJ1Q6E3_9LACT</name>
<feature type="domain" description="GerMN" evidence="2">
    <location>
        <begin position="272"/>
        <end position="353"/>
    </location>
</feature>
<dbReference type="Proteomes" id="UP001229251">
    <property type="component" value="Unassembled WGS sequence"/>
</dbReference>
<dbReference type="Pfam" id="PF10646">
    <property type="entry name" value="Germane"/>
    <property type="match status" value="1"/>
</dbReference>
<evidence type="ECO:0000256" key="1">
    <source>
        <dbReference type="SAM" id="SignalP"/>
    </source>
</evidence>
<sequence length="383" mass="43890">MLRRLRYLLLLACFSLTACAKEPMIKLSEENLAKINNNSLKKSSEVPEDDHRSIVDQTLPENIHGELAEPNTQFDLVNFSFFTPNRISYYSDGNIRYLEYVDTDQVMGQIRRIQDDQWINEIYKKDKDTLIQLNEFDPPVKMSNYLNQKDTEVLSLAPKILLKAPIQQGTTWNNEDQSESRIQALYQQVTIQDQTYQEVVEVVNKKNQSVSHSLYSANQGLVAEWIEGEPTKFIYLNKVEDNVMIITPITVYQPVVQNDLSLGKITKEQATISWQTNAQVEKVFETFFKEQKWIGPNDQLLALEMTDQGLLVNLSQSVTKSFSQNPAGELAVVHALVTTLGHFYGVEHVQLQVQSMIYQPLFSLPVDQAIYTLDSSWIIENGE</sequence>
<evidence type="ECO:0000259" key="2">
    <source>
        <dbReference type="Pfam" id="PF10646"/>
    </source>
</evidence>
<dbReference type="InterPro" id="IPR019606">
    <property type="entry name" value="GerMN"/>
</dbReference>
<evidence type="ECO:0000313" key="4">
    <source>
        <dbReference type="Proteomes" id="UP001229251"/>
    </source>
</evidence>
<dbReference type="RefSeq" id="WP_285065841.1">
    <property type="nucleotide sequence ID" value="NZ_JASOOE010000008.1"/>
</dbReference>
<keyword evidence="1" id="KW-0732">Signal</keyword>
<accession>A0AAJ1Q6E3</accession>
<reference evidence="3" key="1">
    <citation type="submission" date="2023-05" db="EMBL/GenBank/DDBJ databases">
        <title>Cataloging the Phylogenetic Diversity of Human Bladder Bacteria.</title>
        <authorList>
            <person name="Du J."/>
        </authorList>
    </citation>
    <scope>NUCLEOTIDE SEQUENCE</scope>
    <source>
        <strain evidence="3">UMB1231</strain>
    </source>
</reference>
<feature type="chain" id="PRO_5042538542" description="GerMN domain-containing protein" evidence="1">
    <location>
        <begin position="21"/>
        <end position="383"/>
    </location>
</feature>
<gene>
    <name evidence="3" type="ORF">QP433_05305</name>
</gene>
<comment type="caution">
    <text evidence="3">The sequence shown here is derived from an EMBL/GenBank/DDBJ whole genome shotgun (WGS) entry which is preliminary data.</text>
</comment>